<dbReference type="InterPro" id="IPR046347">
    <property type="entry name" value="bZIP_sf"/>
</dbReference>
<dbReference type="Gene3D" id="1.20.5.170">
    <property type="match status" value="1"/>
</dbReference>
<keyword evidence="1" id="KW-0175">Coiled coil</keyword>
<feature type="compositionally biased region" description="Polar residues" evidence="2">
    <location>
        <begin position="493"/>
        <end position="503"/>
    </location>
</feature>
<feature type="domain" description="BZIP" evidence="3">
    <location>
        <begin position="102"/>
        <end position="165"/>
    </location>
</feature>
<feature type="region of interest" description="Disordered" evidence="2">
    <location>
        <begin position="102"/>
        <end position="121"/>
    </location>
</feature>
<comment type="caution">
    <text evidence="4">The sequence shown here is derived from an EMBL/GenBank/DDBJ whole genome shotgun (WGS) entry which is preliminary data.</text>
</comment>
<sequence length="770" mass="84213">MSQKFDEDLVAASKEAMNTGCLTPLLKKELWLKIQSRRLAEGKEELSVPSTPSLSYQQSRQVHAHNPFFSRVHACASGLAHIPKWDKSAKCDWLLQISQAERHKKQRRREQNRRAAKRFRTKEKSRRLELLARIDELKTSNDELEKSRVSLIQEKNQFLLQLCQHLKDCRDCPVPSLESNVTSPLFPGPSRSNESGSRSVENPSLLMTGGEGLQVYIAAGAPDCLGLADDASAAADRGSDIMSNTVQSGLRQASDHADADVHIPEAQDAGGCYEAVPADVAGYTQLEHFRSAAASTFTVCLDPHRNPAPGEKTENDAKKLSRPEHGVDATVQTVPDYCHTTSHVSQQLPVNVSLDDNWSRVHDVAILTRPDEPGHDRGNQESDMSQQNHLVFRITDGKLCQLEARHLPPTNTGNALILNMPSTATKSNRFEIVDSWAAFTAEKSQILGPGLPSSSNSDNVQTLSPNSTHAERPNLKRNRSSHTGKPRRKRSRCQSYGQSTPSLETKDKLLSESSTSIQNCFLGHTANQASVVSCTETHSGLPLGSANKTGTAGYTQHGDSDGPKKGVTYDKDFQKFLASCFDSLESEQKGDEEQTQKQEQNPQEVVFLTSLELRFLTSPTANTAAAENEPDNNSSTPSVDLLSVETRLLLKLMQDTESNASLPLTDAANTQSFPVFLFSGLKNLLLESQEDVTEHKEKGDQASGTDENGGDFYLLPVVQNGTDGPRKDTSSLLLVPTSPDSQHSIVSQPSSSGKAVPTSAEDSLYSLPRN</sequence>
<dbReference type="AlphaFoldDB" id="A0ABD0LTF5"/>
<organism evidence="4 5">
    <name type="scientific">Batillaria attramentaria</name>
    <dbReference type="NCBI Taxonomy" id="370345"/>
    <lineage>
        <taxon>Eukaryota</taxon>
        <taxon>Metazoa</taxon>
        <taxon>Spiralia</taxon>
        <taxon>Lophotrochozoa</taxon>
        <taxon>Mollusca</taxon>
        <taxon>Gastropoda</taxon>
        <taxon>Caenogastropoda</taxon>
        <taxon>Sorbeoconcha</taxon>
        <taxon>Cerithioidea</taxon>
        <taxon>Batillariidae</taxon>
        <taxon>Batillaria</taxon>
    </lineage>
</organism>
<feature type="compositionally biased region" description="Basic residues" evidence="2">
    <location>
        <begin position="475"/>
        <end position="492"/>
    </location>
</feature>
<gene>
    <name evidence="4" type="ORF">BaRGS_00006007</name>
</gene>
<dbReference type="EMBL" id="JACVVK020000024">
    <property type="protein sequence ID" value="KAK7502757.1"/>
    <property type="molecule type" value="Genomic_DNA"/>
</dbReference>
<name>A0ABD0LTF5_9CAEN</name>
<evidence type="ECO:0000259" key="3">
    <source>
        <dbReference type="PROSITE" id="PS50217"/>
    </source>
</evidence>
<keyword evidence="5" id="KW-1185">Reference proteome</keyword>
<proteinExistence type="predicted"/>
<dbReference type="Proteomes" id="UP001519460">
    <property type="component" value="Unassembled WGS sequence"/>
</dbReference>
<dbReference type="PROSITE" id="PS50217">
    <property type="entry name" value="BZIP"/>
    <property type="match status" value="1"/>
</dbReference>
<feature type="region of interest" description="Disordered" evidence="2">
    <location>
        <begin position="304"/>
        <end position="324"/>
    </location>
</feature>
<dbReference type="PROSITE" id="PS00036">
    <property type="entry name" value="BZIP_BASIC"/>
    <property type="match status" value="1"/>
</dbReference>
<evidence type="ECO:0000313" key="4">
    <source>
        <dbReference type="EMBL" id="KAK7502757.1"/>
    </source>
</evidence>
<feature type="compositionally biased region" description="Low complexity" evidence="2">
    <location>
        <begin position="741"/>
        <end position="752"/>
    </location>
</feature>
<feature type="compositionally biased region" description="Basic and acidic residues" evidence="2">
    <location>
        <begin position="311"/>
        <end position="324"/>
    </location>
</feature>
<evidence type="ECO:0000256" key="2">
    <source>
        <dbReference type="SAM" id="MobiDB-lite"/>
    </source>
</evidence>
<feature type="compositionally biased region" description="Polar residues" evidence="2">
    <location>
        <begin position="452"/>
        <end position="468"/>
    </location>
</feature>
<feature type="compositionally biased region" description="Polar residues" evidence="2">
    <location>
        <begin position="190"/>
        <end position="202"/>
    </location>
</feature>
<feature type="region of interest" description="Disordered" evidence="2">
    <location>
        <begin position="546"/>
        <end position="566"/>
    </location>
</feature>
<feature type="region of interest" description="Disordered" evidence="2">
    <location>
        <begin position="180"/>
        <end position="205"/>
    </location>
</feature>
<dbReference type="Pfam" id="PF07716">
    <property type="entry name" value="bZIP_2"/>
    <property type="match status" value="1"/>
</dbReference>
<evidence type="ECO:0000313" key="5">
    <source>
        <dbReference type="Proteomes" id="UP001519460"/>
    </source>
</evidence>
<dbReference type="SUPFAM" id="SSF57959">
    <property type="entry name" value="Leucine zipper domain"/>
    <property type="match status" value="1"/>
</dbReference>
<protein>
    <recommendedName>
        <fullName evidence="3">BZIP domain-containing protein</fullName>
    </recommendedName>
</protein>
<feature type="region of interest" description="Disordered" evidence="2">
    <location>
        <begin position="448"/>
        <end position="509"/>
    </location>
</feature>
<feature type="region of interest" description="Disordered" evidence="2">
    <location>
        <begin position="691"/>
        <end position="770"/>
    </location>
</feature>
<feature type="coiled-coil region" evidence="1">
    <location>
        <begin position="127"/>
        <end position="154"/>
    </location>
</feature>
<reference evidence="4 5" key="1">
    <citation type="journal article" date="2023" name="Sci. Data">
        <title>Genome assembly of the Korean intertidal mud-creeper Batillaria attramentaria.</title>
        <authorList>
            <person name="Patra A.K."/>
            <person name="Ho P.T."/>
            <person name="Jun S."/>
            <person name="Lee S.J."/>
            <person name="Kim Y."/>
            <person name="Won Y.J."/>
        </authorList>
    </citation>
    <scope>NUCLEOTIDE SEQUENCE [LARGE SCALE GENOMIC DNA]</scope>
    <source>
        <strain evidence="4">Wonlab-2016</strain>
    </source>
</reference>
<accession>A0ABD0LTF5</accession>
<evidence type="ECO:0000256" key="1">
    <source>
        <dbReference type="SAM" id="Coils"/>
    </source>
</evidence>
<dbReference type="InterPro" id="IPR004827">
    <property type="entry name" value="bZIP"/>
</dbReference>